<dbReference type="InterPro" id="IPR005234">
    <property type="entry name" value="ScpB_csome_segregation"/>
</dbReference>
<keyword evidence="2" id="KW-0132">Cell division</keyword>
<evidence type="ECO:0008006" key="7">
    <source>
        <dbReference type="Google" id="ProtNLM"/>
    </source>
</evidence>
<dbReference type="AlphaFoldDB" id="A0A381TXC5"/>
<evidence type="ECO:0000256" key="5">
    <source>
        <dbReference type="SAM" id="MobiDB-lite"/>
    </source>
</evidence>
<keyword evidence="4" id="KW-0131">Cell cycle</keyword>
<gene>
    <name evidence="6" type="ORF">METZ01_LOCUS72982</name>
</gene>
<feature type="region of interest" description="Disordered" evidence="5">
    <location>
        <begin position="202"/>
        <end position="233"/>
    </location>
</feature>
<dbReference type="PANTHER" id="PTHR34298:SF2">
    <property type="entry name" value="SEGREGATION AND CONDENSATION PROTEIN B"/>
    <property type="match status" value="1"/>
</dbReference>
<accession>A0A381TXC5</accession>
<evidence type="ECO:0000256" key="3">
    <source>
        <dbReference type="ARBA" id="ARBA00022829"/>
    </source>
</evidence>
<dbReference type="Pfam" id="PF04079">
    <property type="entry name" value="SMC_ScpB"/>
    <property type="match status" value="1"/>
</dbReference>
<dbReference type="Gene3D" id="1.10.10.10">
    <property type="entry name" value="Winged helix-like DNA-binding domain superfamily/Winged helix DNA-binding domain"/>
    <property type="match status" value="2"/>
</dbReference>
<organism evidence="6">
    <name type="scientific">marine metagenome</name>
    <dbReference type="NCBI Taxonomy" id="408172"/>
    <lineage>
        <taxon>unclassified sequences</taxon>
        <taxon>metagenomes</taxon>
        <taxon>ecological metagenomes</taxon>
    </lineage>
</organism>
<feature type="compositionally biased region" description="Acidic residues" evidence="5">
    <location>
        <begin position="203"/>
        <end position="220"/>
    </location>
</feature>
<protein>
    <recommendedName>
        <fullName evidence="7">SMC-Scp complex subunit ScpB</fullName>
    </recommendedName>
</protein>
<dbReference type="InterPro" id="IPR036388">
    <property type="entry name" value="WH-like_DNA-bd_sf"/>
</dbReference>
<name>A0A381TXC5_9ZZZZ</name>
<sequence length="233" mass="24678">VEVLPGGGEGVAENADAGVRRAVEAMLMVALDPVPPNLLAQLLEVATDEVERICSELAAAYEEEGRGFALVRVAGGFRYQSHPDQAAWVERFVLEGQSSRLTSAALETLAIVAYKQPVSRAQVSAIRGVDVDGVMRTLQHRGYIVELSRDPGPGNAVLFGTTPFFLEHLGLDSVHDLPPLGEFVPGAEVVEALERGLRVGSDLVEDGEPIDEPVDAEEPSVAEVFGSGGPVEA</sequence>
<keyword evidence="1" id="KW-0963">Cytoplasm</keyword>
<dbReference type="NCBIfam" id="TIGR00281">
    <property type="entry name" value="SMC-Scp complex subunit ScpB"/>
    <property type="match status" value="1"/>
</dbReference>
<evidence type="ECO:0000313" key="6">
    <source>
        <dbReference type="EMBL" id="SVA20128.1"/>
    </source>
</evidence>
<dbReference type="SUPFAM" id="SSF46785">
    <property type="entry name" value="Winged helix' DNA-binding domain"/>
    <property type="match status" value="2"/>
</dbReference>
<feature type="non-terminal residue" evidence="6">
    <location>
        <position position="1"/>
    </location>
</feature>
<evidence type="ECO:0000256" key="2">
    <source>
        <dbReference type="ARBA" id="ARBA00022618"/>
    </source>
</evidence>
<keyword evidence="3" id="KW-0159">Chromosome partition</keyword>
<dbReference type="GO" id="GO:0051304">
    <property type="term" value="P:chromosome separation"/>
    <property type="evidence" value="ECO:0007669"/>
    <property type="project" value="InterPro"/>
</dbReference>
<proteinExistence type="predicted"/>
<evidence type="ECO:0000256" key="4">
    <source>
        <dbReference type="ARBA" id="ARBA00023306"/>
    </source>
</evidence>
<dbReference type="PANTHER" id="PTHR34298">
    <property type="entry name" value="SEGREGATION AND CONDENSATION PROTEIN B"/>
    <property type="match status" value="1"/>
</dbReference>
<evidence type="ECO:0000256" key="1">
    <source>
        <dbReference type="ARBA" id="ARBA00022490"/>
    </source>
</evidence>
<reference evidence="6" key="1">
    <citation type="submission" date="2018-05" db="EMBL/GenBank/DDBJ databases">
        <authorList>
            <person name="Lanie J.A."/>
            <person name="Ng W.-L."/>
            <person name="Kazmierczak K.M."/>
            <person name="Andrzejewski T.M."/>
            <person name="Davidsen T.M."/>
            <person name="Wayne K.J."/>
            <person name="Tettelin H."/>
            <person name="Glass J.I."/>
            <person name="Rusch D."/>
            <person name="Podicherti R."/>
            <person name="Tsui H.-C.T."/>
            <person name="Winkler M.E."/>
        </authorList>
    </citation>
    <scope>NUCLEOTIDE SEQUENCE</scope>
</reference>
<dbReference type="InterPro" id="IPR036390">
    <property type="entry name" value="WH_DNA-bd_sf"/>
</dbReference>
<dbReference type="EMBL" id="UINC01005254">
    <property type="protein sequence ID" value="SVA20128.1"/>
    <property type="molecule type" value="Genomic_DNA"/>
</dbReference>
<dbReference type="GO" id="GO:0051301">
    <property type="term" value="P:cell division"/>
    <property type="evidence" value="ECO:0007669"/>
    <property type="project" value="UniProtKB-KW"/>
</dbReference>